<keyword evidence="3" id="KW-1185">Reference proteome</keyword>
<evidence type="ECO:0000259" key="1">
    <source>
        <dbReference type="Pfam" id="PF01656"/>
    </source>
</evidence>
<dbReference type="Gene3D" id="3.40.50.300">
    <property type="entry name" value="P-loop containing nucleotide triphosphate hydrolases"/>
    <property type="match status" value="1"/>
</dbReference>
<proteinExistence type="predicted"/>
<evidence type="ECO:0000313" key="3">
    <source>
        <dbReference type="Proteomes" id="UP000216024"/>
    </source>
</evidence>
<dbReference type="AlphaFoldDB" id="A0A267MLA3"/>
<accession>A0A267MLA3</accession>
<comment type="caution">
    <text evidence="2">The sequence shown here is derived from an EMBL/GenBank/DDBJ whole genome shotgun (WGS) entry which is preliminary data.</text>
</comment>
<dbReference type="Pfam" id="PF01656">
    <property type="entry name" value="CbiA"/>
    <property type="match status" value="1"/>
</dbReference>
<keyword evidence="2" id="KW-0547">Nucleotide-binding</keyword>
<dbReference type="SUPFAM" id="SSF52540">
    <property type="entry name" value="P-loop containing nucleoside triphosphate hydrolases"/>
    <property type="match status" value="1"/>
</dbReference>
<name>A0A267MLA3_9FIRM</name>
<reference evidence="2 3" key="1">
    <citation type="submission" date="2017-06" db="EMBL/GenBank/DDBJ databases">
        <title>Draft genome sequence of anaerobic fermentative bacterium Anaeromicrobium sediminis DY2726D isolated from West Pacific Ocean sediments.</title>
        <authorList>
            <person name="Zeng X."/>
        </authorList>
    </citation>
    <scope>NUCLEOTIDE SEQUENCE [LARGE SCALE GENOMIC DNA]</scope>
    <source>
        <strain evidence="2 3">DY2726D</strain>
    </source>
</reference>
<dbReference type="GO" id="GO:0005524">
    <property type="term" value="F:ATP binding"/>
    <property type="evidence" value="ECO:0007669"/>
    <property type="project" value="UniProtKB-KW"/>
</dbReference>
<evidence type="ECO:0000313" key="2">
    <source>
        <dbReference type="EMBL" id="PAB60207.1"/>
    </source>
</evidence>
<dbReference type="InterPro" id="IPR027417">
    <property type="entry name" value="P-loop_NTPase"/>
</dbReference>
<dbReference type="Proteomes" id="UP000216024">
    <property type="component" value="Unassembled WGS sequence"/>
</dbReference>
<dbReference type="EMBL" id="NIBG01000003">
    <property type="protein sequence ID" value="PAB60207.1"/>
    <property type="molecule type" value="Genomic_DNA"/>
</dbReference>
<dbReference type="OrthoDB" id="9779501at2"/>
<gene>
    <name evidence="2" type="ORF">CCE28_04725</name>
</gene>
<organism evidence="2 3">
    <name type="scientific">Anaeromicrobium sediminis</name>
    <dbReference type="NCBI Taxonomy" id="1478221"/>
    <lineage>
        <taxon>Bacteria</taxon>
        <taxon>Bacillati</taxon>
        <taxon>Bacillota</taxon>
        <taxon>Clostridia</taxon>
        <taxon>Peptostreptococcales</taxon>
        <taxon>Thermotaleaceae</taxon>
        <taxon>Anaeromicrobium</taxon>
    </lineage>
</organism>
<keyword evidence="2" id="KW-0067">ATP-binding</keyword>
<sequence>MNDHRIKIITGYFGSGKTEFSVNFAIKLHNEGKKVAIADLDIINPYFRSREKTEMLENMGIEVISSSIGHQKSMGIDLPSISASVLKPIIDKSYYAVLDVGGDHSGARALKRYVNHLKEKGYEMLYVINKNRVFSGTKEEVIENISKIEAVSGLKVTGLVNNTHLLKETDVDTVMSGQILSREVSNELGIPILYTSAIKSVVDKLPKDVDGDILPINMYMREAWML</sequence>
<dbReference type="RefSeq" id="WP_095131500.1">
    <property type="nucleotide sequence ID" value="NZ_NIBG01000003.1"/>
</dbReference>
<dbReference type="InterPro" id="IPR002586">
    <property type="entry name" value="CobQ/CobB/MinD/ParA_Nub-bd_dom"/>
</dbReference>
<protein>
    <submittedName>
        <fullName evidence="2">ATP-binding protein</fullName>
    </submittedName>
</protein>
<feature type="domain" description="CobQ/CobB/MinD/ParA nucleotide binding" evidence="1">
    <location>
        <begin position="14"/>
        <end position="167"/>
    </location>
</feature>